<evidence type="ECO:0000313" key="2">
    <source>
        <dbReference type="EMBL" id="SCZ48692.1"/>
    </source>
</evidence>
<gene>
    <name evidence="2" type="ORF">SAMN05216279_13019</name>
</gene>
<dbReference type="Proteomes" id="UP000183046">
    <property type="component" value="Unassembled WGS sequence"/>
</dbReference>
<reference evidence="3" key="1">
    <citation type="submission" date="2016-10" db="EMBL/GenBank/DDBJ databases">
        <authorList>
            <person name="de Groot N.N."/>
        </authorList>
    </citation>
    <scope>NUCLEOTIDE SEQUENCE [LARGE SCALE GENOMIC DNA]</scope>
    <source>
        <strain evidence="3">DSM 15758</strain>
    </source>
</reference>
<dbReference type="AlphaFoldDB" id="A0A1G5PGQ7"/>
<evidence type="ECO:0000256" key="1">
    <source>
        <dbReference type="SAM" id="SignalP"/>
    </source>
</evidence>
<name>A0A1G5PGQ7_9PSED</name>
<keyword evidence="1" id="KW-0732">Signal</keyword>
<organism evidence="2 3">
    <name type="scientific">Pseudomonas oryzihabitans</name>
    <dbReference type="NCBI Taxonomy" id="47885"/>
    <lineage>
        <taxon>Bacteria</taxon>
        <taxon>Pseudomonadati</taxon>
        <taxon>Pseudomonadota</taxon>
        <taxon>Gammaproteobacteria</taxon>
        <taxon>Pseudomonadales</taxon>
        <taxon>Pseudomonadaceae</taxon>
        <taxon>Pseudomonas</taxon>
    </lineage>
</organism>
<dbReference type="EMBL" id="FMWB01000030">
    <property type="protein sequence ID" value="SCZ48692.1"/>
    <property type="molecule type" value="Genomic_DNA"/>
</dbReference>
<evidence type="ECO:0008006" key="4">
    <source>
        <dbReference type="Google" id="ProtNLM"/>
    </source>
</evidence>
<dbReference type="RefSeq" id="WP_143008585.1">
    <property type="nucleotide sequence ID" value="NZ_FMWB01000030.1"/>
</dbReference>
<dbReference type="PROSITE" id="PS51257">
    <property type="entry name" value="PROKAR_LIPOPROTEIN"/>
    <property type="match status" value="1"/>
</dbReference>
<dbReference type="OrthoDB" id="6880431at2"/>
<feature type="chain" id="PRO_5043145117" description="Lipoprotein" evidence="1">
    <location>
        <begin position="21"/>
        <end position="294"/>
    </location>
</feature>
<protein>
    <recommendedName>
        <fullName evidence="4">Lipoprotein</fullName>
    </recommendedName>
</protein>
<accession>A0A1G5PGQ7</accession>
<comment type="caution">
    <text evidence="2">The sequence shown here is derived from an EMBL/GenBank/DDBJ whole genome shotgun (WGS) entry which is preliminary data.</text>
</comment>
<sequence length="294" mass="30664">MKTVRLAAIAVVVASATGCATQGQDLKPVAASELTTPVFRPWKTENPTLKIANEKPLQFAPNATAADKLFAVLGMPSFAQIGPGGVRNAYLQQASPDQVKQAISATARPSAGYNNDGSMIAFNAIGGGVGAAGLALTVLGDNGFDPRTKMGFMFCFEKKSETSTLEQAGVRCASKLNDVVNATLQPTVRVQKLEFAQVRDGFVKTPTGSKLGEIFIGTKGGYLVDGYAPVDRGGYPAHLVAIPFYSEVGSGVGKMIGANLGEVNAADFAAALREHLPNDMAFYLPDGTNPAAAY</sequence>
<proteinExistence type="predicted"/>
<evidence type="ECO:0000313" key="3">
    <source>
        <dbReference type="Proteomes" id="UP000183046"/>
    </source>
</evidence>
<feature type="signal peptide" evidence="1">
    <location>
        <begin position="1"/>
        <end position="20"/>
    </location>
</feature>